<comment type="caution">
    <text evidence="4">The sequence shown here is derived from an EMBL/GenBank/DDBJ whole genome shotgun (WGS) entry which is preliminary data.</text>
</comment>
<dbReference type="Gene3D" id="1.10.10.10">
    <property type="entry name" value="Winged helix-like DNA-binding domain superfamily/Winged helix DNA-binding domain"/>
    <property type="match status" value="1"/>
</dbReference>
<evidence type="ECO:0000256" key="2">
    <source>
        <dbReference type="ARBA" id="ARBA00023163"/>
    </source>
</evidence>
<dbReference type="InterPro" id="IPR036388">
    <property type="entry name" value="WH-like_DNA-bd_sf"/>
</dbReference>
<dbReference type="Pfam" id="PF13280">
    <property type="entry name" value="WYL"/>
    <property type="match status" value="1"/>
</dbReference>
<dbReference type="OrthoDB" id="9815009at2"/>
<dbReference type="InterPro" id="IPR036390">
    <property type="entry name" value="WH_DNA-bd_sf"/>
</dbReference>
<dbReference type="InterPro" id="IPR026881">
    <property type="entry name" value="WYL_dom"/>
</dbReference>
<dbReference type="PROSITE" id="PS51000">
    <property type="entry name" value="HTH_DEOR_2"/>
    <property type="match status" value="1"/>
</dbReference>
<dbReference type="Pfam" id="PF08279">
    <property type="entry name" value="HTH_11"/>
    <property type="match status" value="1"/>
</dbReference>
<dbReference type="EMBL" id="BIFS01000001">
    <property type="protein sequence ID" value="GCE17260.1"/>
    <property type="molecule type" value="Genomic_DNA"/>
</dbReference>
<dbReference type="PANTHER" id="PTHR34580">
    <property type="match status" value="1"/>
</dbReference>
<evidence type="ECO:0000313" key="4">
    <source>
        <dbReference type="EMBL" id="GCE17260.1"/>
    </source>
</evidence>
<dbReference type="PIRSF" id="PIRSF016838">
    <property type="entry name" value="PafC"/>
    <property type="match status" value="1"/>
</dbReference>
<evidence type="ECO:0000313" key="5">
    <source>
        <dbReference type="Proteomes" id="UP000287188"/>
    </source>
</evidence>
<dbReference type="Proteomes" id="UP000287188">
    <property type="component" value="Unassembled WGS sequence"/>
</dbReference>
<dbReference type="AlphaFoldDB" id="A0A402ADT2"/>
<gene>
    <name evidence="4" type="ORF">KDK_10600</name>
</gene>
<dbReference type="PROSITE" id="PS52050">
    <property type="entry name" value="WYL"/>
    <property type="match status" value="1"/>
</dbReference>
<evidence type="ECO:0000259" key="3">
    <source>
        <dbReference type="PROSITE" id="PS51000"/>
    </source>
</evidence>
<dbReference type="PANTHER" id="PTHR34580:SF3">
    <property type="entry name" value="PROTEIN PAFB"/>
    <property type="match status" value="1"/>
</dbReference>
<dbReference type="RefSeq" id="WP_126548980.1">
    <property type="nucleotide sequence ID" value="NZ_BIFS01000001.1"/>
</dbReference>
<reference evidence="5" key="1">
    <citation type="submission" date="2018-12" db="EMBL/GenBank/DDBJ databases">
        <title>Tengunoibacter tsumagoiensis gen. nov., sp. nov., Dictyobacter kobayashii sp. nov., D. alpinus sp. nov., and D. joshuensis sp. nov. and description of Dictyobacteraceae fam. nov. within the order Ktedonobacterales isolated from Tengu-no-mugimeshi.</title>
        <authorList>
            <person name="Wang C.M."/>
            <person name="Zheng Y."/>
            <person name="Sakai Y."/>
            <person name="Toyoda A."/>
            <person name="Minakuchi Y."/>
            <person name="Abe K."/>
            <person name="Yokota A."/>
            <person name="Yabe S."/>
        </authorList>
    </citation>
    <scope>NUCLEOTIDE SEQUENCE [LARGE SCALE GENOMIC DNA]</scope>
    <source>
        <strain evidence="5">Uno11</strain>
    </source>
</reference>
<dbReference type="InterPro" id="IPR028349">
    <property type="entry name" value="PafC-like"/>
</dbReference>
<dbReference type="InterPro" id="IPR051534">
    <property type="entry name" value="CBASS_pafABC_assoc_protein"/>
</dbReference>
<dbReference type="InterPro" id="IPR001034">
    <property type="entry name" value="DeoR_HTH"/>
</dbReference>
<keyword evidence="2" id="KW-0804">Transcription</keyword>
<name>A0A402ADT2_9CHLR</name>
<dbReference type="GO" id="GO:0003700">
    <property type="term" value="F:DNA-binding transcription factor activity"/>
    <property type="evidence" value="ECO:0007669"/>
    <property type="project" value="InterPro"/>
</dbReference>
<sequence>MYHPSTRLLTILDLLQMHPYLSGEELARRLEVEPRTVRRYIGMLQDMGMPIEGSRGPGGGYKLRPGFKLPPLLFTEEEATAVVLGLLGTSWLEIELSALAVEGALAKVYRILPARGRQQLQAISSNMMLSPHQRDIRPEASLLVSLSEASHAHLRITIEYSSHHNQATTRTIEPYGIAGWKGHWYLVGYCLLRQSYRTFRLDRIRQVQILTETFVPAADFNYQDYILKHLITVPEKWLIEVEFQAELHLVQHKIPSAHGKLTQTPTGVLFQSHHIDLPSMARYLMNLDLPFVIHQPPELRAALLQLAENMIRIATAGREDIPRETGLFNVRPEITSKRSDGHSFRCVCVFGERPEIARYILSYVECVW</sequence>
<organism evidence="4 5">
    <name type="scientific">Dictyobacter kobayashii</name>
    <dbReference type="NCBI Taxonomy" id="2014872"/>
    <lineage>
        <taxon>Bacteria</taxon>
        <taxon>Bacillati</taxon>
        <taxon>Chloroflexota</taxon>
        <taxon>Ktedonobacteria</taxon>
        <taxon>Ktedonobacterales</taxon>
        <taxon>Dictyobacteraceae</taxon>
        <taxon>Dictyobacter</taxon>
    </lineage>
</organism>
<keyword evidence="1" id="KW-0805">Transcription regulation</keyword>
<keyword evidence="5" id="KW-1185">Reference proteome</keyword>
<accession>A0A402ADT2</accession>
<evidence type="ECO:0000256" key="1">
    <source>
        <dbReference type="ARBA" id="ARBA00023015"/>
    </source>
</evidence>
<feature type="domain" description="HTH deoR-type" evidence="3">
    <location>
        <begin position="4"/>
        <end position="62"/>
    </location>
</feature>
<protein>
    <submittedName>
        <fullName evidence="4">Transcriptional regulator</fullName>
    </submittedName>
</protein>
<dbReference type="SUPFAM" id="SSF46785">
    <property type="entry name" value="Winged helix' DNA-binding domain"/>
    <property type="match status" value="1"/>
</dbReference>
<dbReference type="InterPro" id="IPR013196">
    <property type="entry name" value="HTH_11"/>
</dbReference>
<proteinExistence type="predicted"/>